<evidence type="ECO:0000313" key="14">
    <source>
        <dbReference type="Proteomes" id="UP001431783"/>
    </source>
</evidence>
<dbReference type="EC" id="2.6.1.22" evidence="3"/>
<evidence type="ECO:0000313" key="13">
    <source>
        <dbReference type="EMBL" id="KAK9882647.1"/>
    </source>
</evidence>
<dbReference type="GO" id="GO:0030170">
    <property type="term" value="F:pyridoxal phosphate binding"/>
    <property type="evidence" value="ECO:0007669"/>
    <property type="project" value="InterPro"/>
</dbReference>
<evidence type="ECO:0000256" key="1">
    <source>
        <dbReference type="ARBA" id="ARBA00001933"/>
    </source>
</evidence>
<dbReference type="InterPro" id="IPR005814">
    <property type="entry name" value="Aminotrans_3"/>
</dbReference>
<keyword evidence="14" id="KW-1185">Reference proteome</keyword>
<evidence type="ECO:0000256" key="3">
    <source>
        <dbReference type="ARBA" id="ARBA00012876"/>
    </source>
</evidence>
<dbReference type="Gene3D" id="3.90.1150.10">
    <property type="entry name" value="Aspartate Aminotransferase, domain 1"/>
    <property type="match status" value="1"/>
</dbReference>
<comment type="similarity">
    <text evidence="2 12">Belongs to the class-III pyridoxal-phosphate-dependent aminotransferase family.</text>
</comment>
<protein>
    <recommendedName>
        <fullName evidence="10">(S)-3-amino-2-methylpropionate transaminase</fullName>
        <ecNumber evidence="4">2.6.1.19</ecNumber>
        <ecNumber evidence="3">2.6.1.22</ecNumber>
    </recommendedName>
    <alternativeName>
        <fullName evidence="11">GABA aminotransferase</fullName>
    </alternativeName>
    <alternativeName>
        <fullName evidence="9">Gamma-amino-N-butyrate transaminase</fullName>
    </alternativeName>
    <alternativeName>
        <fullName evidence="8">L-AIBAT</fullName>
    </alternativeName>
</protein>
<keyword evidence="7 12" id="KW-0663">Pyridoxal phosphate</keyword>
<evidence type="ECO:0000256" key="7">
    <source>
        <dbReference type="ARBA" id="ARBA00022898"/>
    </source>
</evidence>
<dbReference type="NCBIfam" id="TIGR00699">
    <property type="entry name" value="GABAtrns_euk"/>
    <property type="match status" value="1"/>
</dbReference>
<dbReference type="SUPFAM" id="SSF53383">
    <property type="entry name" value="PLP-dependent transferases"/>
    <property type="match status" value="1"/>
</dbReference>
<dbReference type="Proteomes" id="UP001431783">
    <property type="component" value="Unassembled WGS sequence"/>
</dbReference>
<evidence type="ECO:0000256" key="11">
    <source>
        <dbReference type="ARBA" id="ARBA00031787"/>
    </source>
</evidence>
<evidence type="ECO:0000256" key="8">
    <source>
        <dbReference type="ARBA" id="ARBA00029760"/>
    </source>
</evidence>
<dbReference type="PANTHER" id="PTHR43206">
    <property type="entry name" value="AMINOTRANSFERASE"/>
    <property type="match status" value="1"/>
</dbReference>
<comment type="caution">
    <text evidence="13">The sequence shown here is derived from an EMBL/GenBank/DDBJ whole genome shotgun (WGS) entry which is preliminary data.</text>
</comment>
<evidence type="ECO:0000256" key="12">
    <source>
        <dbReference type="RuleBase" id="RU003560"/>
    </source>
</evidence>
<dbReference type="Gene3D" id="3.40.640.10">
    <property type="entry name" value="Type I PLP-dependent aspartate aminotransferase-like (Major domain)"/>
    <property type="match status" value="1"/>
</dbReference>
<sequence>MRNINSLVINKKTFKSVAFRCFSGVPGEPNGPHIKTSIPGPRSKALLAELNEIQQTGSVQLFADYSNSIGNYLIDADGNILLDSFTQISTLPVGYNHPELLNVFKQENTLKALINRPALGVFPGDYWPSLLKDVLLSISPGLSQVTTMMCGSCSNENAYKNLFIRYQKIARGGDITFTEDEESSCMINMPPGSPKLSLLSFHGAFHGRTFGALTTTHSKAIHKLDIPAFDWPIAHFPKYKYPLEDNARDNKAEDEKCLAEVEELFEQYKKKGIPVAGIVVEPIQSEGGDNEASSEFFQGLQNIAKKNGAGLLLDEVQTGCGATGKMWCHEHFNLSSPPDIVTFSKKMQIGGYFHTAEMRPDQPYRVFNTWMGDPGKIFLLKAVIKVINQNNLLNNVQITGAKLKSGLHKLEQEYSNLINSVRGRGTFLAFNAPSQKLRDDIMNSLKKKGIQSGGCGKQAIRLRPALIFQEKHADIYLDCLRQVLQEMK</sequence>
<dbReference type="PIRSF" id="PIRSF000521">
    <property type="entry name" value="Transaminase_4ab_Lys_Orn"/>
    <property type="match status" value="1"/>
</dbReference>
<dbReference type="GO" id="GO:0009450">
    <property type="term" value="P:gamma-aminobutyric acid catabolic process"/>
    <property type="evidence" value="ECO:0007669"/>
    <property type="project" value="TreeGrafter"/>
</dbReference>
<dbReference type="GO" id="GO:0005739">
    <property type="term" value="C:mitochondrion"/>
    <property type="evidence" value="ECO:0007669"/>
    <property type="project" value="TreeGrafter"/>
</dbReference>
<evidence type="ECO:0000256" key="2">
    <source>
        <dbReference type="ARBA" id="ARBA00008954"/>
    </source>
</evidence>
<organism evidence="13 14">
    <name type="scientific">Henosepilachna vigintioctopunctata</name>
    <dbReference type="NCBI Taxonomy" id="420089"/>
    <lineage>
        <taxon>Eukaryota</taxon>
        <taxon>Metazoa</taxon>
        <taxon>Ecdysozoa</taxon>
        <taxon>Arthropoda</taxon>
        <taxon>Hexapoda</taxon>
        <taxon>Insecta</taxon>
        <taxon>Pterygota</taxon>
        <taxon>Neoptera</taxon>
        <taxon>Endopterygota</taxon>
        <taxon>Coleoptera</taxon>
        <taxon>Polyphaga</taxon>
        <taxon>Cucujiformia</taxon>
        <taxon>Coccinelloidea</taxon>
        <taxon>Coccinellidae</taxon>
        <taxon>Epilachninae</taxon>
        <taxon>Epilachnini</taxon>
        <taxon>Henosepilachna</taxon>
    </lineage>
</organism>
<dbReference type="AlphaFoldDB" id="A0AAW1URQ6"/>
<dbReference type="PANTHER" id="PTHR43206:SF1">
    <property type="entry name" value="4-AMINOBUTYRATE AMINOTRANSFERASE, MITOCHONDRIAL"/>
    <property type="match status" value="1"/>
</dbReference>
<comment type="cofactor">
    <cofactor evidence="1">
        <name>pyridoxal 5'-phosphate</name>
        <dbReference type="ChEBI" id="CHEBI:597326"/>
    </cofactor>
</comment>
<accession>A0AAW1URQ6</accession>
<dbReference type="CDD" id="cd00610">
    <property type="entry name" value="OAT_like"/>
    <property type="match status" value="1"/>
</dbReference>
<keyword evidence="5" id="KW-0032">Aminotransferase</keyword>
<evidence type="ECO:0000256" key="9">
    <source>
        <dbReference type="ARBA" id="ARBA00030204"/>
    </source>
</evidence>
<dbReference type="GO" id="GO:0047298">
    <property type="term" value="F:(S)-3-amino-2-methylpropionate transaminase activity"/>
    <property type="evidence" value="ECO:0007669"/>
    <property type="project" value="UniProtKB-EC"/>
</dbReference>
<dbReference type="EMBL" id="JARQZJ010000079">
    <property type="protein sequence ID" value="KAK9882647.1"/>
    <property type="molecule type" value="Genomic_DNA"/>
</dbReference>
<gene>
    <name evidence="13" type="ORF">WA026_022515</name>
</gene>
<reference evidence="13 14" key="1">
    <citation type="submission" date="2023-03" db="EMBL/GenBank/DDBJ databases">
        <title>Genome insight into feeding habits of ladybird beetles.</title>
        <authorList>
            <person name="Li H.-S."/>
            <person name="Huang Y.-H."/>
            <person name="Pang H."/>
        </authorList>
    </citation>
    <scope>NUCLEOTIDE SEQUENCE [LARGE SCALE GENOMIC DNA]</scope>
    <source>
        <strain evidence="13">SYSU_2023b</strain>
        <tissue evidence="13">Whole body</tissue>
    </source>
</reference>
<dbReference type="InterPro" id="IPR015421">
    <property type="entry name" value="PyrdxlP-dep_Trfase_major"/>
</dbReference>
<keyword evidence="6" id="KW-0808">Transferase</keyword>
<evidence type="ECO:0000256" key="5">
    <source>
        <dbReference type="ARBA" id="ARBA00022576"/>
    </source>
</evidence>
<dbReference type="Pfam" id="PF00202">
    <property type="entry name" value="Aminotran_3"/>
    <property type="match status" value="1"/>
</dbReference>
<dbReference type="GO" id="GO:0034386">
    <property type="term" value="F:4-aminobutyrate:2-oxoglutarate transaminase activity"/>
    <property type="evidence" value="ECO:0007669"/>
    <property type="project" value="UniProtKB-EC"/>
</dbReference>
<dbReference type="InterPro" id="IPR015424">
    <property type="entry name" value="PyrdxlP-dep_Trfase"/>
</dbReference>
<dbReference type="InterPro" id="IPR015422">
    <property type="entry name" value="PyrdxlP-dep_Trfase_small"/>
</dbReference>
<evidence type="ECO:0000256" key="4">
    <source>
        <dbReference type="ARBA" id="ARBA00012912"/>
    </source>
</evidence>
<dbReference type="FunFam" id="3.40.640.10:FF:000029">
    <property type="entry name" value="4-aminobutyrate aminotransferase, mitochondrial"/>
    <property type="match status" value="1"/>
</dbReference>
<proteinExistence type="inferred from homology"/>
<dbReference type="InterPro" id="IPR004631">
    <property type="entry name" value="4NH2But_aminotransferase_euk"/>
</dbReference>
<evidence type="ECO:0000256" key="6">
    <source>
        <dbReference type="ARBA" id="ARBA00022679"/>
    </source>
</evidence>
<dbReference type="EC" id="2.6.1.19" evidence="4"/>
<name>A0AAW1URQ6_9CUCU</name>
<evidence type="ECO:0000256" key="10">
    <source>
        <dbReference type="ARBA" id="ARBA00030857"/>
    </source>
</evidence>